<dbReference type="InterPro" id="IPR016187">
    <property type="entry name" value="CTDL_fold"/>
</dbReference>
<dbReference type="InterPro" id="IPR034660">
    <property type="entry name" value="DinB/YfiT-like"/>
</dbReference>
<dbReference type="Gene3D" id="3.90.1580.10">
    <property type="entry name" value="paralog of FGE (formylglycine-generating enzyme)"/>
    <property type="match status" value="2"/>
</dbReference>
<feature type="domain" description="DinB-like" evidence="5">
    <location>
        <begin position="18"/>
        <end position="123"/>
    </location>
</feature>
<accession>Q2Z0A0</accession>
<dbReference type="Pfam" id="PF12867">
    <property type="entry name" value="DinB_2"/>
    <property type="match status" value="1"/>
</dbReference>
<sequence>MNMTRPVSGYSAQQLVDQLAQARGQLRALMACLPDANWLGPRAEHLNPPLWEVGHIIWFQERWCVRAQPDGRFTDSLLSGADALYDSSTVAHDSRWDLPLLQPAALDDYASQVTAAVTDRMHKSFNPELAYFAELSLYHELMHIEAWWMAFQNLGLTPPAQPVAHDGLTAQGDRLVFGEGEVTLGSGAGEGFIFDNEKWRHTTAVPPFDIDASPVSETSFAAFVDAGGYQDNAGWSDAGQAWRTDSGALHPLYWRLEQGKWQARHFADWSPLSPDQAMLHINRFEAEACAAWLGRSLPTAGQWMRATVLADFRWGVCWEWLREPFAPYPGFFPDPYQDYSQPWFHTHGELRGGGPFTHPLLKRPGFRNFYLPHRRDPYAGFRTVSQP</sequence>
<dbReference type="NCBIfam" id="TIGR04373">
    <property type="entry name" value="egtB_X_signatur"/>
    <property type="match status" value="1"/>
</dbReference>
<dbReference type="AlphaFoldDB" id="Q2Z0A0"/>
<comment type="pathway">
    <text evidence="3">Amino-acid biosynthesis; ergothioneine biosynthesis.</text>
</comment>
<evidence type="ECO:0000256" key="3">
    <source>
        <dbReference type="ARBA" id="ARBA00037882"/>
    </source>
</evidence>
<dbReference type="InterPro" id="IPR051043">
    <property type="entry name" value="Sulfatase_Mod_Factor_Kinase"/>
</dbReference>
<dbReference type="PANTHER" id="PTHR23150:SF36">
    <property type="entry name" value="HERCYNINE OXYGENASE"/>
    <property type="match status" value="1"/>
</dbReference>
<evidence type="ECO:0000256" key="1">
    <source>
        <dbReference type="ARBA" id="ARBA00023002"/>
    </source>
</evidence>
<organism evidence="6">
    <name type="scientific">uncultured beta proteobacterium</name>
    <dbReference type="NCBI Taxonomy" id="86027"/>
    <lineage>
        <taxon>Bacteria</taxon>
        <taxon>Pseudomonadati</taxon>
        <taxon>Pseudomonadota</taxon>
        <taxon>Betaproteobacteria</taxon>
        <taxon>environmental samples</taxon>
    </lineage>
</organism>
<dbReference type="EMBL" id="AJ937761">
    <property type="protein sequence ID" value="CAI78500.1"/>
    <property type="molecule type" value="Genomic_DNA"/>
</dbReference>
<dbReference type="PANTHER" id="PTHR23150">
    <property type="entry name" value="SULFATASE MODIFYING FACTOR 1, 2"/>
    <property type="match status" value="1"/>
</dbReference>
<dbReference type="InterPro" id="IPR024775">
    <property type="entry name" value="DinB-like"/>
</dbReference>
<protein>
    <recommendedName>
        <fullName evidence="7">Ergothioneine biosynthesis protein EgtB</fullName>
    </recommendedName>
</protein>
<keyword evidence="2" id="KW-0408">Iron</keyword>
<dbReference type="Pfam" id="PF03781">
    <property type="entry name" value="FGE-sulfatase"/>
    <property type="match status" value="1"/>
</dbReference>
<reference evidence="6" key="1">
    <citation type="journal article" date="2005" name="Environ. Microbiol.">
        <title>Lateral gene transfer and phylogenetic assignment of environmental fosmid clones.</title>
        <authorList>
            <person name="Nesbo C.L."/>
            <person name="Boucher Y."/>
            <person name="Dlutek M."/>
            <person name="Doolittle F.W."/>
        </authorList>
    </citation>
    <scope>NUCLEOTIDE SEQUENCE</scope>
</reference>
<evidence type="ECO:0008006" key="7">
    <source>
        <dbReference type="Google" id="ProtNLM"/>
    </source>
</evidence>
<evidence type="ECO:0000259" key="5">
    <source>
        <dbReference type="Pfam" id="PF12867"/>
    </source>
</evidence>
<name>Q2Z0A0_9PROT</name>
<dbReference type="InterPro" id="IPR030809">
    <property type="entry name" value="EgtB_signatur"/>
</dbReference>
<dbReference type="SUPFAM" id="SSF109854">
    <property type="entry name" value="DinB/YfiT-like putative metalloenzymes"/>
    <property type="match status" value="1"/>
</dbReference>
<keyword evidence="1" id="KW-0560">Oxidoreductase</keyword>
<feature type="domain" description="Sulfatase-modifying factor enzyme-like" evidence="4">
    <location>
        <begin position="178"/>
        <end position="307"/>
    </location>
</feature>
<dbReference type="InterPro" id="IPR005532">
    <property type="entry name" value="SUMF_dom"/>
</dbReference>
<dbReference type="SUPFAM" id="SSF56436">
    <property type="entry name" value="C-type lectin-like"/>
    <property type="match status" value="1"/>
</dbReference>
<evidence type="ECO:0000256" key="2">
    <source>
        <dbReference type="ARBA" id="ARBA00023004"/>
    </source>
</evidence>
<evidence type="ECO:0000259" key="4">
    <source>
        <dbReference type="Pfam" id="PF03781"/>
    </source>
</evidence>
<proteinExistence type="predicted"/>
<evidence type="ECO:0000313" key="6">
    <source>
        <dbReference type="EMBL" id="CAI78500.1"/>
    </source>
</evidence>
<dbReference type="InterPro" id="IPR042095">
    <property type="entry name" value="SUMF_sf"/>
</dbReference>